<dbReference type="GO" id="GO:2000008">
    <property type="term" value="P:regulation of protein localization to cell surface"/>
    <property type="evidence" value="ECO:0007669"/>
    <property type="project" value="UniProtKB-ARBA"/>
</dbReference>
<keyword evidence="5" id="KW-0278">Fertilization</keyword>
<evidence type="ECO:0000313" key="12">
    <source>
        <dbReference type="EMBL" id="KAJ4967596.1"/>
    </source>
</evidence>
<feature type="signal peptide" evidence="10">
    <location>
        <begin position="1"/>
        <end position="22"/>
    </location>
</feature>
<comment type="subcellular location">
    <subcellularLocation>
        <location evidence="1">Cytoplasmic vesicle</location>
    </subcellularLocation>
    <subcellularLocation>
        <location evidence="2">Secreted</location>
    </subcellularLocation>
</comment>
<keyword evidence="3" id="KW-0964">Secreted</keyword>
<dbReference type="GO" id="GO:0005576">
    <property type="term" value="C:extracellular region"/>
    <property type="evidence" value="ECO:0007669"/>
    <property type="project" value="UniProtKB-SubCell"/>
</dbReference>
<dbReference type="OrthoDB" id="776947at2759"/>
<feature type="region of interest" description="Disordered" evidence="9">
    <location>
        <begin position="114"/>
        <end position="145"/>
    </location>
</feature>
<dbReference type="PANTHER" id="PTHR35293">
    <property type="entry name" value="EGG CELL-SECRETED PROTEIN 1.5"/>
    <property type="match status" value="1"/>
</dbReference>
<dbReference type="PANTHER" id="PTHR35293:SF10">
    <property type="entry name" value="EGG CELL-SECRETED PROTEIN 1.2-RELATED"/>
    <property type="match status" value="1"/>
</dbReference>
<keyword evidence="4 10" id="KW-0732">Signal</keyword>
<dbReference type="InterPro" id="IPR008502">
    <property type="entry name" value="Prolamin-like"/>
</dbReference>
<evidence type="ECO:0000256" key="3">
    <source>
        <dbReference type="ARBA" id="ARBA00022525"/>
    </source>
</evidence>
<evidence type="ECO:0000256" key="10">
    <source>
        <dbReference type="SAM" id="SignalP"/>
    </source>
</evidence>
<evidence type="ECO:0000256" key="1">
    <source>
        <dbReference type="ARBA" id="ARBA00004541"/>
    </source>
</evidence>
<gene>
    <name evidence="12" type="ORF">NE237_019445</name>
</gene>
<evidence type="ECO:0000256" key="9">
    <source>
        <dbReference type="SAM" id="MobiDB-lite"/>
    </source>
</evidence>
<accession>A0A9Q0KC15</accession>
<dbReference type="Proteomes" id="UP001141806">
    <property type="component" value="Unassembled WGS sequence"/>
</dbReference>
<evidence type="ECO:0000259" key="11">
    <source>
        <dbReference type="Pfam" id="PF05617"/>
    </source>
</evidence>
<evidence type="ECO:0000256" key="7">
    <source>
        <dbReference type="ARBA" id="ARBA00034457"/>
    </source>
</evidence>
<name>A0A9Q0KC15_9MAGN</name>
<dbReference type="EMBL" id="JAMYWD010000007">
    <property type="protein sequence ID" value="KAJ4967596.1"/>
    <property type="molecule type" value="Genomic_DNA"/>
</dbReference>
<dbReference type="GO" id="GO:0031410">
    <property type="term" value="C:cytoplasmic vesicle"/>
    <property type="evidence" value="ECO:0007669"/>
    <property type="project" value="UniProtKB-SubCell"/>
</dbReference>
<keyword evidence="13" id="KW-1185">Reference proteome</keyword>
<keyword evidence="6" id="KW-0968">Cytoplasmic vesicle</keyword>
<comment type="caution">
    <text evidence="12">The sequence shown here is derived from an EMBL/GenBank/DDBJ whole genome shotgun (WGS) entry which is preliminary data.</text>
</comment>
<proteinExistence type="inferred from homology"/>
<sequence>MARSSELFFLILLVSMVSLGMARPPNPESSDTSLATRLQYTEGNTACWDSLYELRACTGEVILFFLNGETYLGPGCCRAIRFIEHQCWPAMLGSLGFTPEESDILLGYCDATGTANPSPPPSPAPPHSPAVSNSTTLMFKDDSTP</sequence>
<dbReference type="GO" id="GO:0009567">
    <property type="term" value="P:double fertilization forming a zygote and endosperm"/>
    <property type="evidence" value="ECO:0007669"/>
    <property type="project" value="InterPro"/>
</dbReference>
<comment type="function">
    <text evidence="7">Involved in the regulation of gamete interactions during the double fertilization and to prevent multiple-pollen tube attraction; mediates the redistribution of the gamete fusogen HAP2/GCS1 to the cell surface after secretion upon sperm arrival.</text>
</comment>
<evidence type="ECO:0000313" key="13">
    <source>
        <dbReference type="Proteomes" id="UP001141806"/>
    </source>
</evidence>
<evidence type="ECO:0000256" key="5">
    <source>
        <dbReference type="ARBA" id="ARBA00023279"/>
    </source>
</evidence>
<dbReference type="AlphaFoldDB" id="A0A9Q0KC15"/>
<dbReference type="Pfam" id="PF05617">
    <property type="entry name" value="Prolamin_like"/>
    <property type="match status" value="1"/>
</dbReference>
<protein>
    <recommendedName>
        <fullName evidence="11">Prolamin-like domain-containing protein</fullName>
    </recommendedName>
</protein>
<dbReference type="InterPro" id="IPR044711">
    <property type="entry name" value="EC11-15"/>
</dbReference>
<feature type="chain" id="PRO_5040111048" description="Prolamin-like domain-containing protein" evidence="10">
    <location>
        <begin position="23"/>
        <end position="145"/>
    </location>
</feature>
<evidence type="ECO:0000256" key="8">
    <source>
        <dbReference type="ARBA" id="ARBA00034484"/>
    </source>
</evidence>
<dbReference type="GO" id="GO:0080155">
    <property type="term" value="P:regulation of double fertilization forming a zygote and endosperm"/>
    <property type="evidence" value="ECO:0007669"/>
    <property type="project" value="UniProtKB-ARBA"/>
</dbReference>
<feature type="domain" description="Prolamin-like" evidence="11">
    <location>
        <begin position="47"/>
        <end position="110"/>
    </location>
</feature>
<evidence type="ECO:0000256" key="2">
    <source>
        <dbReference type="ARBA" id="ARBA00004613"/>
    </source>
</evidence>
<organism evidence="12 13">
    <name type="scientific">Protea cynaroides</name>
    <dbReference type="NCBI Taxonomy" id="273540"/>
    <lineage>
        <taxon>Eukaryota</taxon>
        <taxon>Viridiplantae</taxon>
        <taxon>Streptophyta</taxon>
        <taxon>Embryophyta</taxon>
        <taxon>Tracheophyta</taxon>
        <taxon>Spermatophyta</taxon>
        <taxon>Magnoliopsida</taxon>
        <taxon>Proteales</taxon>
        <taxon>Proteaceae</taxon>
        <taxon>Protea</taxon>
    </lineage>
</organism>
<feature type="compositionally biased region" description="Pro residues" evidence="9">
    <location>
        <begin position="117"/>
        <end position="128"/>
    </location>
</feature>
<reference evidence="12" key="1">
    <citation type="journal article" date="2023" name="Plant J.">
        <title>The genome of the king protea, Protea cynaroides.</title>
        <authorList>
            <person name="Chang J."/>
            <person name="Duong T.A."/>
            <person name="Schoeman C."/>
            <person name="Ma X."/>
            <person name="Roodt D."/>
            <person name="Barker N."/>
            <person name="Li Z."/>
            <person name="Van de Peer Y."/>
            <person name="Mizrachi E."/>
        </authorList>
    </citation>
    <scope>NUCLEOTIDE SEQUENCE</scope>
    <source>
        <tissue evidence="12">Young leaves</tissue>
    </source>
</reference>
<comment type="similarity">
    <text evidence="8">Belongs to the plant egg cell-secreted peptide family.</text>
</comment>
<evidence type="ECO:0000256" key="6">
    <source>
        <dbReference type="ARBA" id="ARBA00023329"/>
    </source>
</evidence>
<evidence type="ECO:0000256" key="4">
    <source>
        <dbReference type="ARBA" id="ARBA00022729"/>
    </source>
</evidence>